<feature type="region of interest" description="Disordered" evidence="1">
    <location>
        <begin position="908"/>
        <end position="974"/>
    </location>
</feature>
<dbReference type="Gene3D" id="3.30.450.200">
    <property type="match status" value="1"/>
</dbReference>
<feature type="region of interest" description="Disordered" evidence="1">
    <location>
        <begin position="68"/>
        <end position="93"/>
    </location>
</feature>
<feature type="compositionally biased region" description="Low complexity" evidence="1">
    <location>
        <begin position="922"/>
        <end position="938"/>
    </location>
</feature>
<feature type="compositionally biased region" description="Polar residues" evidence="1">
    <location>
        <begin position="908"/>
        <end position="921"/>
    </location>
</feature>
<feature type="region of interest" description="Disordered" evidence="1">
    <location>
        <begin position="1378"/>
        <end position="1482"/>
    </location>
</feature>
<comment type="caution">
    <text evidence="3">The sequence shown here is derived from an EMBL/GenBank/DDBJ whole genome shotgun (WGS) entry which is preliminary data.</text>
</comment>
<feature type="compositionally biased region" description="Polar residues" evidence="1">
    <location>
        <begin position="939"/>
        <end position="954"/>
    </location>
</feature>
<feature type="compositionally biased region" description="Polar residues" evidence="1">
    <location>
        <begin position="763"/>
        <end position="781"/>
    </location>
</feature>
<proteinExistence type="predicted"/>
<reference evidence="3 4" key="1">
    <citation type="journal article" date="2019" name="Sci. Rep.">
        <title>Comparative genomics of chytrid fungi reveal insights into the obligate biotrophic and pathogenic lifestyle of Synchytrium endobioticum.</title>
        <authorList>
            <person name="van de Vossenberg B.T.L.H."/>
            <person name="Warris S."/>
            <person name="Nguyen H.D.T."/>
            <person name="van Gent-Pelzer M.P.E."/>
            <person name="Joly D.L."/>
            <person name="van de Geest H.C."/>
            <person name="Bonants P.J.M."/>
            <person name="Smith D.S."/>
            <person name="Levesque C.A."/>
            <person name="van der Lee T.A.J."/>
        </authorList>
    </citation>
    <scope>NUCLEOTIDE SEQUENCE [LARGE SCALE GENOMIC DNA]</scope>
    <source>
        <strain evidence="3 4">CBS 675.73</strain>
    </source>
</reference>
<feature type="compositionally biased region" description="Low complexity" evidence="1">
    <location>
        <begin position="1634"/>
        <end position="1656"/>
    </location>
</feature>
<feature type="compositionally biased region" description="Low complexity" evidence="1">
    <location>
        <begin position="1539"/>
        <end position="1550"/>
    </location>
</feature>
<name>A0A507FQ01_9FUNG</name>
<dbReference type="InterPro" id="IPR037516">
    <property type="entry name" value="Tripartite_DENN"/>
</dbReference>
<dbReference type="CDD" id="cd20805">
    <property type="entry name" value="C1_DGK_rpt2"/>
    <property type="match status" value="1"/>
</dbReference>
<dbReference type="PANTHER" id="PTHR12296">
    <property type="entry name" value="DENN DOMAIN-CONTAINING PROTEIN 4"/>
    <property type="match status" value="1"/>
</dbReference>
<feature type="domain" description="UDENN" evidence="2">
    <location>
        <begin position="157"/>
        <end position="650"/>
    </location>
</feature>
<feature type="region of interest" description="Disordered" evidence="1">
    <location>
        <begin position="1585"/>
        <end position="1656"/>
    </location>
</feature>
<feature type="compositionally biased region" description="Basic and acidic residues" evidence="1">
    <location>
        <begin position="1609"/>
        <end position="1625"/>
    </location>
</feature>
<evidence type="ECO:0000256" key="1">
    <source>
        <dbReference type="SAM" id="MobiDB-lite"/>
    </source>
</evidence>
<feature type="region of interest" description="Disordered" evidence="1">
    <location>
        <begin position="596"/>
        <end position="630"/>
    </location>
</feature>
<dbReference type="InterPro" id="IPR051696">
    <property type="entry name" value="DENN_Domain_GEFs"/>
</dbReference>
<dbReference type="InterPro" id="IPR005113">
    <property type="entry name" value="uDENN_dom"/>
</dbReference>
<dbReference type="GO" id="GO:0031410">
    <property type="term" value="C:cytoplasmic vesicle"/>
    <property type="evidence" value="ECO:0007669"/>
    <property type="project" value="TreeGrafter"/>
</dbReference>
<accession>A0A507FQ01</accession>
<dbReference type="InterPro" id="IPR043153">
    <property type="entry name" value="DENN_C"/>
</dbReference>
<keyword evidence="4" id="KW-1185">Reference proteome</keyword>
<feature type="compositionally biased region" description="Polar residues" evidence="1">
    <location>
        <begin position="1452"/>
        <end position="1470"/>
    </location>
</feature>
<evidence type="ECO:0000259" key="2">
    <source>
        <dbReference type="PROSITE" id="PS50211"/>
    </source>
</evidence>
<gene>
    <name evidence="3" type="ORF">CcCBS67573_g01075</name>
</gene>
<dbReference type="InterPro" id="IPR001194">
    <property type="entry name" value="cDENN_dom"/>
</dbReference>
<dbReference type="PROSITE" id="PS50211">
    <property type="entry name" value="DENN"/>
    <property type="match status" value="1"/>
</dbReference>
<feature type="compositionally biased region" description="Polar residues" evidence="1">
    <location>
        <begin position="788"/>
        <end position="797"/>
    </location>
</feature>
<protein>
    <recommendedName>
        <fullName evidence="2">UDENN domain-containing protein</fullName>
    </recommendedName>
</protein>
<feature type="region of interest" description="Disordered" evidence="1">
    <location>
        <begin position="824"/>
        <end position="882"/>
    </location>
</feature>
<dbReference type="Proteomes" id="UP000320333">
    <property type="component" value="Unassembled WGS sequence"/>
</dbReference>
<dbReference type="Pfam" id="PF03456">
    <property type="entry name" value="uDENN"/>
    <property type="match status" value="1"/>
</dbReference>
<feature type="region of interest" description="Disordered" evidence="1">
    <location>
        <begin position="763"/>
        <end position="797"/>
    </location>
</feature>
<dbReference type="Pfam" id="PF02141">
    <property type="entry name" value="DENN"/>
    <property type="match status" value="2"/>
</dbReference>
<feature type="compositionally biased region" description="Polar residues" evidence="1">
    <location>
        <begin position="1416"/>
        <end position="1426"/>
    </location>
</feature>
<feature type="compositionally biased region" description="Acidic residues" evidence="1">
    <location>
        <begin position="137"/>
        <end position="147"/>
    </location>
</feature>
<feature type="region of interest" description="Disordered" evidence="1">
    <location>
        <begin position="1760"/>
        <end position="1782"/>
    </location>
</feature>
<dbReference type="OrthoDB" id="6019893at2759"/>
<dbReference type="SMART" id="SM00799">
    <property type="entry name" value="DENN"/>
    <property type="match status" value="1"/>
</dbReference>
<sequence>MAAPLLPTRIADYFFQAGLTAPTNSDTPTGPANSTEISLDRCRTRQDRDQDHEITAHSLRQNSIRFHTQRTKQVQASHSRAGSGVTDSEDDVPLDVLGPKLRSAHTEVSRAAKKKPSLLGNLLQLSISTTLLRNIGTEEDDDDDDERENGIAQRAGTPVAGRVKRKHPLQYTYETGLLLRYPECDYSDKEKLPDALSMFCFPNGLQFKHSPECPPEATCHSFVVTEENGSKLYGVCLVLYEPIQEPLASQFEEMIESWRVDCVATTDLEYLQHIQSQLASNQERMLKLKSGMTQTAPEDLEDMLADAEEKVALFRERLKEMEHVVPIDIEHVYVPRAVGIVSRWAFFDLFSDWLKEMVRVVRPDDSLIRNGDNFDDEERERKPQSVRVNIPLERLLVNLIHEIPLPPPGRVEVKISVGRFNLFCSRPAVNSIQALQNFSLYPLFRCLSVANIVTLVELALAEKRIYHYIPILPASGIQLLQASFPYIVGVHKDYFYKQEELEPEWRTDVTIVDLDTNKIECDSLPPQFPPRDRRKLLARLLKYSGQQSQNNQSVAVEESRPLGVPITVAAAYPLGVHALRTAVSRRWLVAAELESELGDGDGDDDVSRRKKSAEFSGEMAASVQSSMTANEPASFQTMALSRPQSNAGSVVPRASGGSFDNLRAAMSKIKMPFTMGRQGSPVVEKTATMDDDEDDSIDDTEAVSRPRAQLVQLSKPVSNQSEAIDADARKLYESLKRDEDQNASIMKAIHAISNSQTYASSIADDQSFNGPAKSLSPTTATKPRPNYAMSTGSSMTTAPTTYYDPSVAASTSFTIQRNQSISASVLAEDGQGKQRTSKPKPTLHEGHAFQSFSLAEPANLEDKNRDPANVSGTELVQSPSSEILTSVTELGGSDDRRPSRRASFMNTLRASKSIPSLRPSQAVSGATSSATTSNTAVGQTKSPASSENVLSVSTKLDAAGSRKPSSAGRSGGPGVMMAWKGDSNAKPEDNLTCRICLESLNSCEDASALKCQSDCKATIHTSCLPLVEGSPCVTFFNEKKIQYSFFKVFTSLLKNYRAFLVVPEKLKQAKLEEAEKGGAFASGTSATIVGLDLVPDDWFKKAEFLASVDRESRLALDQTYLTHLVETQNFVQFTLERIELPESNYEILFFEESIKAKLNRSKLKFSKETTPFLKDGAYSIRATISALPPNMDGLDPSKTYSMTLFPVTLDKTLLKPPRNVNPLVTEADQNMMRSHTNDLVNRTRLNHTTQHRRKQDFSKWVRMKLKTLQRPESRIQHAETLTEEERQRLFDEQMQGVRECLSHRESVHLASQTNAELEMAIEELHRNQFLLIDMTEAEIVDVSDQDEFRSINNRLVNIITLYKEHLFVLEHPESPLFNLRPASGRSNSNRSTKPNTVSRESSTILPANPTEANVPLRSTNISVTVRSRSESLRKPSNIHSPTSATGRLGASPNPSQPSSTRGIRSISSAGASPDRSAGGSVVQMDTKEADEFPSQLLNVTANSQHARKKSDAPSVTSAISPPNPRPRSESITKPRKRNSSSSAGSSFRSNSENRDGTCAVAEEEDYRVGSTHAAAPGGAVIAPPATGSASPSIASACTSEGSAPVTSIDHADASLEQHQEGRQSKSESMGSPQTTSKISRRISSASSRRTSSIRTASMLGNSAFRRTSSHQELPQQLRQQSEEAPALNLNEEMERSHARLVSRFSLSQNNLNPAASLNHVGVSSSLRKLSVAESIDSMLKAAEMGSMGMGAALPKVGEMEADTGITSSEMSSMDRMSPSRGE</sequence>
<feature type="compositionally biased region" description="Polar residues" evidence="1">
    <location>
        <begin position="1588"/>
        <end position="1605"/>
    </location>
</feature>
<dbReference type="EMBL" id="QEAP01000016">
    <property type="protein sequence ID" value="TPX77655.1"/>
    <property type="molecule type" value="Genomic_DNA"/>
</dbReference>
<dbReference type="SMART" id="SM00800">
    <property type="entry name" value="uDENN"/>
    <property type="match status" value="1"/>
</dbReference>
<dbReference type="PANTHER" id="PTHR12296:SF21">
    <property type="entry name" value="DENN DOMAIN-CONTAINING PROTEIN 3"/>
    <property type="match status" value="1"/>
</dbReference>
<feature type="compositionally biased region" description="Polar residues" evidence="1">
    <location>
        <begin position="870"/>
        <end position="882"/>
    </location>
</feature>
<feature type="compositionally biased region" description="Polar residues" evidence="1">
    <location>
        <begin position="68"/>
        <end position="80"/>
    </location>
</feature>
<feature type="region of interest" description="Disordered" evidence="1">
    <location>
        <begin position="1502"/>
        <end position="1556"/>
    </location>
</feature>
<dbReference type="Gene3D" id="3.40.50.11500">
    <property type="match status" value="1"/>
</dbReference>
<evidence type="ECO:0000313" key="4">
    <source>
        <dbReference type="Proteomes" id="UP000320333"/>
    </source>
</evidence>
<organism evidence="3 4">
    <name type="scientific">Chytriomyces confervae</name>
    <dbReference type="NCBI Taxonomy" id="246404"/>
    <lineage>
        <taxon>Eukaryota</taxon>
        <taxon>Fungi</taxon>
        <taxon>Fungi incertae sedis</taxon>
        <taxon>Chytridiomycota</taxon>
        <taxon>Chytridiomycota incertae sedis</taxon>
        <taxon>Chytridiomycetes</taxon>
        <taxon>Chytridiales</taxon>
        <taxon>Chytriomycetaceae</taxon>
        <taxon>Chytriomyces</taxon>
    </lineage>
</organism>
<feature type="compositionally biased region" description="Polar residues" evidence="1">
    <location>
        <begin position="1384"/>
        <end position="1405"/>
    </location>
</feature>
<dbReference type="GO" id="GO:0032483">
    <property type="term" value="P:regulation of Rab protein signal transduction"/>
    <property type="evidence" value="ECO:0007669"/>
    <property type="project" value="TreeGrafter"/>
</dbReference>
<evidence type="ECO:0000313" key="3">
    <source>
        <dbReference type="EMBL" id="TPX77655.1"/>
    </source>
</evidence>
<feature type="region of interest" description="Disordered" evidence="1">
    <location>
        <begin position="136"/>
        <end position="159"/>
    </location>
</feature>